<gene>
    <name evidence="16" type="ORF">OSB1V03_LOCUS17565</name>
</gene>
<feature type="transmembrane region" description="Helical" evidence="14">
    <location>
        <begin position="139"/>
        <end position="161"/>
    </location>
</feature>
<comment type="domain">
    <text evidence="13">The histidine box domains are involved in binding the catalytic metal ions.</text>
</comment>
<keyword evidence="10" id="KW-0443">Lipid metabolism</keyword>
<proteinExistence type="inferred from homology"/>
<evidence type="ECO:0000256" key="5">
    <source>
        <dbReference type="ARBA" id="ARBA00022723"/>
    </source>
</evidence>
<comment type="cofactor">
    <cofactor evidence="13">
        <name>Fe(2+)</name>
        <dbReference type="ChEBI" id="CHEBI:29033"/>
    </cofactor>
</comment>
<comment type="subcellular location">
    <subcellularLocation>
        <location evidence="1">Membrane</location>
        <topology evidence="1">Multi-pass membrane protein</topology>
    </subcellularLocation>
</comment>
<protein>
    <recommendedName>
        <fullName evidence="15">Fatty acid desaturase domain-containing protein</fullName>
    </recommendedName>
</protein>
<evidence type="ECO:0000256" key="14">
    <source>
        <dbReference type="SAM" id="Phobius"/>
    </source>
</evidence>
<feature type="transmembrane region" description="Helical" evidence="14">
    <location>
        <begin position="167"/>
        <end position="186"/>
    </location>
</feature>
<dbReference type="EMBL" id="OC875960">
    <property type="protein sequence ID" value="CAD7638847.1"/>
    <property type="molecule type" value="Genomic_DNA"/>
</dbReference>
<dbReference type="InterPro" id="IPR015876">
    <property type="entry name" value="Acyl-CoA_DS"/>
</dbReference>
<keyword evidence="12 13" id="KW-0275">Fatty acid biosynthesis</keyword>
<keyword evidence="3 13" id="KW-0444">Lipid biosynthesis</keyword>
<dbReference type="InterPro" id="IPR001522">
    <property type="entry name" value="FADS-1_CS"/>
</dbReference>
<dbReference type="PANTHER" id="PTHR11351">
    <property type="entry name" value="ACYL-COA DESATURASE"/>
    <property type="match status" value="1"/>
</dbReference>
<evidence type="ECO:0000256" key="3">
    <source>
        <dbReference type="ARBA" id="ARBA00022516"/>
    </source>
</evidence>
<reference evidence="16" key="1">
    <citation type="submission" date="2020-11" db="EMBL/GenBank/DDBJ databases">
        <authorList>
            <person name="Tran Van P."/>
        </authorList>
    </citation>
    <scope>NUCLEOTIDE SEQUENCE</scope>
</reference>
<organism evidence="16">
    <name type="scientific">Medioppia subpectinata</name>
    <dbReference type="NCBI Taxonomy" id="1979941"/>
    <lineage>
        <taxon>Eukaryota</taxon>
        <taxon>Metazoa</taxon>
        <taxon>Ecdysozoa</taxon>
        <taxon>Arthropoda</taxon>
        <taxon>Chelicerata</taxon>
        <taxon>Arachnida</taxon>
        <taxon>Acari</taxon>
        <taxon>Acariformes</taxon>
        <taxon>Sarcoptiformes</taxon>
        <taxon>Oribatida</taxon>
        <taxon>Brachypylina</taxon>
        <taxon>Oppioidea</taxon>
        <taxon>Oppiidae</taxon>
        <taxon>Medioppia</taxon>
    </lineage>
</organism>
<keyword evidence="5" id="KW-0479">Metal-binding</keyword>
<evidence type="ECO:0000256" key="7">
    <source>
        <dbReference type="ARBA" id="ARBA00022989"/>
    </source>
</evidence>
<evidence type="ECO:0000256" key="4">
    <source>
        <dbReference type="ARBA" id="ARBA00022692"/>
    </source>
</evidence>
<dbReference type="GO" id="GO:0005506">
    <property type="term" value="F:iron ion binding"/>
    <property type="evidence" value="ECO:0007669"/>
    <property type="project" value="TreeGrafter"/>
</dbReference>
<dbReference type="PANTHER" id="PTHR11351:SF31">
    <property type="entry name" value="DESATURASE 1, ISOFORM A-RELATED"/>
    <property type="match status" value="1"/>
</dbReference>
<feature type="non-terminal residue" evidence="16">
    <location>
        <position position="1"/>
    </location>
</feature>
<keyword evidence="11 14" id="KW-0472">Membrane</keyword>
<evidence type="ECO:0000256" key="6">
    <source>
        <dbReference type="ARBA" id="ARBA00022832"/>
    </source>
</evidence>
<dbReference type="Proteomes" id="UP000759131">
    <property type="component" value="Unassembled WGS sequence"/>
</dbReference>
<dbReference type="InterPro" id="IPR005804">
    <property type="entry name" value="FA_desaturase_dom"/>
</dbReference>
<evidence type="ECO:0000256" key="11">
    <source>
        <dbReference type="ARBA" id="ARBA00023136"/>
    </source>
</evidence>
<name>A0A7R9LBX7_9ACAR</name>
<dbReference type="Pfam" id="PF00487">
    <property type="entry name" value="FA_desaturase"/>
    <property type="match status" value="1"/>
</dbReference>
<dbReference type="OrthoDB" id="10260134at2759"/>
<comment type="similarity">
    <text evidence="2 13">Belongs to the fatty acid desaturase type 1 family.</text>
</comment>
<evidence type="ECO:0000256" key="13">
    <source>
        <dbReference type="RuleBase" id="RU000581"/>
    </source>
</evidence>
<dbReference type="GO" id="GO:0004768">
    <property type="term" value="F:stearoyl-CoA 9-desaturase activity"/>
    <property type="evidence" value="ECO:0007669"/>
    <property type="project" value="TreeGrafter"/>
</dbReference>
<keyword evidence="17" id="KW-1185">Reference proteome</keyword>
<evidence type="ECO:0000313" key="17">
    <source>
        <dbReference type="Proteomes" id="UP000759131"/>
    </source>
</evidence>
<evidence type="ECO:0000313" key="16">
    <source>
        <dbReference type="EMBL" id="CAD7638847.1"/>
    </source>
</evidence>
<dbReference type="GO" id="GO:0005789">
    <property type="term" value="C:endoplasmic reticulum membrane"/>
    <property type="evidence" value="ECO:0007669"/>
    <property type="project" value="TreeGrafter"/>
</dbReference>
<feature type="domain" description="Fatty acid desaturase" evidence="15">
    <location>
        <begin position="36"/>
        <end position="227"/>
    </location>
</feature>
<evidence type="ECO:0000259" key="15">
    <source>
        <dbReference type="Pfam" id="PF00487"/>
    </source>
</evidence>
<evidence type="ECO:0000256" key="10">
    <source>
        <dbReference type="ARBA" id="ARBA00023098"/>
    </source>
</evidence>
<evidence type="ECO:0000256" key="12">
    <source>
        <dbReference type="ARBA" id="ARBA00023160"/>
    </source>
</evidence>
<sequence length="295" mass="34047">MVNEVVGNGSANTGSAPVVTHVPYKPTIRYYQLIWMTMSGSHRLWSHRAYKAKLPLRIILMIIQTLGFQSNIYKWARDHRLHHKHSDTDADPHNSRRGFFFSHVGWLLYMKHPAALAQGKTIDLSDLLADPVVRFQSRYFTWLVIFVWGLMPVCVPHWLWAESVSNAWFVCVMLRYAISLNTTFLINSAAHMYGMKPYDKNIASVEANVRQFMVGEGFHNYHHTFPNDYSASELGAIDSFNPQTAFIDMFAAIGWAYDLKKPSIDVVKSRRNRSGDNHYKPFRWWLSEHIIGILG</sequence>
<dbReference type="PROSITE" id="PS00476">
    <property type="entry name" value="FATTY_ACID_DESATUR_1"/>
    <property type="match status" value="1"/>
</dbReference>
<keyword evidence="9" id="KW-0408">Iron</keyword>
<dbReference type="PRINTS" id="PR00075">
    <property type="entry name" value="FACDDSATRASE"/>
</dbReference>
<dbReference type="CDD" id="cd03505">
    <property type="entry name" value="Delta9-FADS-like"/>
    <property type="match status" value="1"/>
</dbReference>
<evidence type="ECO:0000256" key="9">
    <source>
        <dbReference type="ARBA" id="ARBA00023004"/>
    </source>
</evidence>
<evidence type="ECO:0000256" key="1">
    <source>
        <dbReference type="ARBA" id="ARBA00004141"/>
    </source>
</evidence>
<accession>A0A7R9LBX7</accession>
<keyword evidence="7 14" id="KW-1133">Transmembrane helix</keyword>
<evidence type="ECO:0000256" key="8">
    <source>
        <dbReference type="ARBA" id="ARBA00023002"/>
    </source>
</evidence>
<keyword evidence="8 13" id="KW-0560">Oxidoreductase</keyword>
<dbReference type="AlphaFoldDB" id="A0A7R9LBX7"/>
<keyword evidence="4 13" id="KW-0812">Transmembrane</keyword>
<dbReference type="EMBL" id="CAJPIZ010021385">
    <property type="protein sequence ID" value="CAG2117612.1"/>
    <property type="molecule type" value="Genomic_DNA"/>
</dbReference>
<dbReference type="GO" id="GO:0006636">
    <property type="term" value="P:unsaturated fatty acid biosynthetic process"/>
    <property type="evidence" value="ECO:0007669"/>
    <property type="project" value="TreeGrafter"/>
</dbReference>
<evidence type="ECO:0000256" key="2">
    <source>
        <dbReference type="ARBA" id="ARBA00009295"/>
    </source>
</evidence>
<keyword evidence="6" id="KW-0276">Fatty acid metabolism</keyword>